<keyword evidence="2" id="KW-1185">Reference proteome</keyword>
<name>J6HIN9_9FIRM</name>
<evidence type="ECO:0000313" key="2">
    <source>
        <dbReference type="Proteomes" id="UP000005244"/>
    </source>
</evidence>
<comment type="caution">
    <text evidence="1">The sequence shown here is derived from an EMBL/GenBank/DDBJ whole genome shotgun (WGS) entry which is preliminary data.</text>
</comment>
<dbReference type="EMBL" id="ALNK01000021">
    <property type="protein sequence ID" value="EJU22503.1"/>
    <property type="molecule type" value="Genomic_DNA"/>
</dbReference>
<sequence>MTLKEAINHIDEVIKDTECEECKKEHIQLKTWLIELQEFREQKEMI</sequence>
<evidence type="ECO:0000313" key="1">
    <source>
        <dbReference type="EMBL" id="EJU22503.1"/>
    </source>
</evidence>
<protein>
    <submittedName>
        <fullName evidence="1">Uncharacterized protein</fullName>
    </submittedName>
</protein>
<dbReference type="AlphaFoldDB" id="J6HIN9"/>
<dbReference type="RefSeq" id="WP_009530965.1">
    <property type="nucleotide sequence ID" value="NZ_ALNK01000021.1"/>
</dbReference>
<gene>
    <name evidence="1" type="ORF">HMPREF1143_1770</name>
</gene>
<reference evidence="1 2" key="1">
    <citation type="submission" date="2012-07" db="EMBL/GenBank/DDBJ databases">
        <authorList>
            <person name="Durkin A.S."/>
            <person name="McCorrison J."/>
            <person name="Torralba M."/>
            <person name="Gillis M."/>
            <person name="Methe B."/>
            <person name="Sutton G."/>
            <person name="Nelson K.E."/>
        </authorList>
    </citation>
    <scope>NUCLEOTIDE SEQUENCE [LARGE SCALE GENOMIC DNA]</scope>
    <source>
        <strain evidence="1 2">OBRC8</strain>
    </source>
</reference>
<proteinExistence type="predicted"/>
<accession>J6HIN9</accession>
<dbReference type="Proteomes" id="UP000005244">
    <property type="component" value="Unassembled WGS sequence"/>
</dbReference>
<organism evidence="1 2">
    <name type="scientific">Peptoanaerobacter stomatis</name>
    <dbReference type="NCBI Taxonomy" id="796937"/>
    <lineage>
        <taxon>Bacteria</taxon>
        <taxon>Bacillati</taxon>
        <taxon>Bacillota</taxon>
        <taxon>Clostridia</taxon>
        <taxon>Peptostreptococcales</taxon>
        <taxon>Filifactoraceae</taxon>
        <taxon>Peptoanaerobacter</taxon>
    </lineage>
</organism>